<evidence type="ECO:0000256" key="1">
    <source>
        <dbReference type="ARBA" id="ARBA00006499"/>
    </source>
</evidence>
<dbReference type="EMBL" id="HBKN01014555">
    <property type="protein sequence ID" value="CAE2291544.1"/>
    <property type="molecule type" value="Transcribed_RNA"/>
</dbReference>
<dbReference type="Gene3D" id="2.30.29.30">
    <property type="entry name" value="Pleckstrin-homology domain (PH domain)/Phosphotyrosine-binding domain (PTB)"/>
    <property type="match status" value="1"/>
</dbReference>
<protein>
    <recommendedName>
        <fullName evidence="10">PNPLA domain-containing protein</fullName>
    </recommendedName>
</protein>
<evidence type="ECO:0000313" key="9">
    <source>
        <dbReference type="EMBL" id="CAE2291544.1"/>
    </source>
</evidence>
<dbReference type="InterPro" id="IPR001849">
    <property type="entry name" value="PH_domain"/>
</dbReference>
<feature type="compositionally biased region" description="Basic and acidic residues" evidence="5">
    <location>
        <begin position="127"/>
        <end position="139"/>
    </location>
</feature>
<dbReference type="InterPro" id="IPR003140">
    <property type="entry name" value="PLipase/COase/thioEstase"/>
</dbReference>
<dbReference type="SMART" id="SM00233">
    <property type="entry name" value="PH"/>
    <property type="match status" value="1"/>
</dbReference>
<comment type="caution">
    <text evidence="4">Lacks conserved residue(s) required for the propagation of feature annotation.</text>
</comment>
<dbReference type="InterPro" id="IPR002641">
    <property type="entry name" value="PNPLA_dom"/>
</dbReference>
<accession>A0A7S4NJE5</accession>
<proteinExistence type="inferred from homology"/>
<dbReference type="GO" id="GO:0016042">
    <property type="term" value="P:lipid catabolic process"/>
    <property type="evidence" value="ECO:0007669"/>
    <property type="project" value="UniProtKB-UniRule"/>
</dbReference>
<feature type="active site" description="Nucleophile" evidence="4">
    <location>
        <position position="693"/>
    </location>
</feature>
<comment type="similarity">
    <text evidence="1">Belongs to the AB hydrolase superfamily. AB hydrolase 2 family.</text>
</comment>
<feature type="active site" description="Proton acceptor" evidence="4">
    <location>
        <position position="837"/>
    </location>
</feature>
<dbReference type="Gene3D" id="3.40.50.1820">
    <property type="entry name" value="alpha/beta hydrolase"/>
    <property type="match status" value="1"/>
</dbReference>
<feature type="signal peptide" evidence="6">
    <location>
        <begin position="1"/>
        <end position="21"/>
    </location>
</feature>
<dbReference type="InterPro" id="IPR029058">
    <property type="entry name" value="AB_hydrolase_fold"/>
</dbReference>
<keyword evidence="4" id="KW-0442">Lipid degradation</keyword>
<evidence type="ECO:0000259" key="8">
    <source>
        <dbReference type="PROSITE" id="PS51635"/>
    </source>
</evidence>
<organism evidence="9">
    <name type="scientific">Guillardia theta</name>
    <name type="common">Cryptophyte</name>
    <name type="synonym">Cryptomonas phi</name>
    <dbReference type="NCBI Taxonomy" id="55529"/>
    <lineage>
        <taxon>Eukaryota</taxon>
        <taxon>Cryptophyceae</taxon>
        <taxon>Pyrenomonadales</taxon>
        <taxon>Geminigeraceae</taxon>
        <taxon>Guillardia</taxon>
    </lineage>
</organism>
<evidence type="ECO:0008006" key="10">
    <source>
        <dbReference type="Google" id="ProtNLM"/>
    </source>
</evidence>
<dbReference type="PANTHER" id="PTHR10655">
    <property type="entry name" value="LYSOPHOSPHOLIPASE-RELATED"/>
    <property type="match status" value="1"/>
</dbReference>
<dbReference type="InterPro" id="IPR050565">
    <property type="entry name" value="LYPA1-2/EST-like"/>
</dbReference>
<dbReference type="Gene3D" id="3.40.1090.10">
    <property type="entry name" value="Cytosolic phospholipase A2 catalytic domain"/>
    <property type="match status" value="2"/>
</dbReference>
<sequence length="1033" mass="115642">MRLSHYHALTLILFLELKGSCIPTSDRSVFGEVGEGSWSALGLRQDQGGVSAQFSKLALRGGARSWILRSPQKTTLNLTSANELVQENVSFLSPNLSSTAILGNVSNASFSAQPYTSRSFSPSPPPDSRDLLRSPEQDSRSQSSPRSDVQEGSPARSHVPMADTLGENDTLRVTVVDPQEEHTGTIIWLHGMGHEAQDFVDGDLPCALDVPWCRFIFPHAPQPQEDQRKGGKSQEGRWFEGDLKFDHLGEVEGLQRSVTLVHRLIREQTSGKGGVPSKRICLVGFGHGGIVAMLAALTCRQQVGGLVVLSSWFPKFLAGLSDGFSIQGLTLSPTSRRTPTLVCHGLGDSIVPCKEGKEASMRLTSFGLNVEYKEYAFMAHDFCTPELVDVQRFLVQGVPRVERLLSLKHNPFTKYGFAMRQATWGIKKMKIWESRYLALVDNNLIGYGSEREFTSGKKPVEEWDLEVVRIAPCDKKRAGKSIEIVMEKDRRSFLLFDTMKERDEWLQALTSSQTWQNEEKERQRRVTIMESQMHLAAGREQVTSCLDWDMVRRLVKVVGSFPSLLSFTDRANREEDEDPPQRPVDWSYLDFLRRTVPSFRAPCIVSRIPQPVSSFLPVNVFAVNEQEESSSSSFHLWRSRKHRMSTPQWENLVFSGGGVKVLAFPPALAVIANCFGDQKGSDLRWVKRVAGVSGGSVVAVAIACGCSVQDVKETALSFDFTDIADETERATAILQTPSTLSRLLNDFGAVNGEILAQKVDEIIHRYTGLSGATFKQLYDHTGILLKIFATSLRSGDLIEFSASRTPNDQVAMAARCSMSVPFLFDAVWTKEGDRLVDGAVIDNCPVWCFDEDDNSTRSRSATLENQKTLAFWIATGRDPQQAAPRTLQSYCVRVGDLILYTLQRQQKEQYKTDSRVLWVQAPEIPISTFRLDHAMQAKLYASGARSAREYLSRHLVPGSIMRSWLLPHMVTQGDDDTKAHRQKFKQDSALLARIKSFVRFWLTHRRRKLALLSPLNRQEVTVAEKTTISLQRM</sequence>
<keyword evidence="2 4" id="KW-0378">Hydrolase</keyword>
<evidence type="ECO:0000256" key="6">
    <source>
        <dbReference type="SAM" id="SignalP"/>
    </source>
</evidence>
<dbReference type="CDD" id="cd00821">
    <property type="entry name" value="PH"/>
    <property type="match status" value="1"/>
</dbReference>
<feature type="domain" description="PH" evidence="7">
    <location>
        <begin position="411"/>
        <end position="514"/>
    </location>
</feature>
<dbReference type="InterPro" id="IPR016035">
    <property type="entry name" value="Acyl_Trfase/lysoPLipase"/>
</dbReference>
<feature type="region of interest" description="Disordered" evidence="5">
    <location>
        <begin position="113"/>
        <end position="170"/>
    </location>
</feature>
<feature type="domain" description="PNPLA" evidence="8">
    <location>
        <begin position="652"/>
        <end position="850"/>
    </location>
</feature>
<dbReference type="SUPFAM" id="SSF50729">
    <property type="entry name" value="PH domain-like"/>
    <property type="match status" value="1"/>
</dbReference>
<gene>
    <name evidence="9" type="ORF">GTHE00462_LOCUS11322</name>
</gene>
<name>A0A7S4NJE5_GUITH</name>
<dbReference type="PROSITE" id="PS50003">
    <property type="entry name" value="PH_DOMAIN"/>
    <property type="match status" value="1"/>
</dbReference>
<feature type="short sequence motif" description="DGA/G" evidence="4">
    <location>
        <begin position="837"/>
        <end position="839"/>
    </location>
</feature>
<dbReference type="SUPFAM" id="SSF53474">
    <property type="entry name" value="alpha/beta-Hydrolases"/>
    <property type="match status" value="1"/>
</dbReference>
<dbReference type="Pfam" id="PF02230">
    <property type="entry name" value="Abhydrolase_2"/>
    <property type="match status" value="1"/>
</dbReference>
<feature type="chain" id="PRO_5031277430" description="PNPLA domain-containing protein" evidence="6">
    <location>
        <begin position="22"/>
        <end position="1033"/>
    </location>
</feature>
<evidence type="ECO:0000256" key="2">
    <source>
        <dbReference type="ARBA" id="ARBA00022801"/>
    </source>
</evidence>
<dbReference type="CDD" id="cd07207">
    <property type="entry name" value="Pat_ExoU_VipD_like"/>
    <property type="match status" value="1"/>
</dbReference>
<evidence type="ECO:0000256" key="5">
    <source>
        <dbReference type="SAM" id="MobiDB-lite"/>
    </source>
</evidence>
<dbReference type="Pfam" id="PF01734">
    <property type="entry name" value="Patatin"/>
    <property type="match status" value="1"/>
</dbReference>
<evidence type="ECO:0000256" key="3">
    <source>
        <dbReference type="ARBA" id="ARBA00023098"/>
    </source>
</evidence>
<reference evidence="9" key="1">
    <citation type="submission" date="2021-01" db="EMBL/GenBank/DDBJ databases">
        <authorList>
            <person name="Corre E."/>
            <person name="Pelletier E."/>
            <person name="Niang G."/>
            <person name="Scheremetjew M."/>
            <person name="Finn R."/>
            <person name="Kale V."/>
            <person name="Holt S."/>
            <person name="Cochrane G."/>
            <person name="Meng A."/>
            <person name="Brown T."/>
            <person name="Cohen L."/>
        </authorList>
    </citation>
    <scope>NUCLEOTIDE SEQUENCE</scope>
    <source>
        <strain evidence="9">CCMP 2712</strain>
    </source>
</reference>
<dbReference type="InterPro" id="IPR011993">
    <property type="entry name" value="PH-like_dom_sf"/>
</dbReference>
<dbReference type="SUPFAM" id="SSF52151">
    <property type="entry name" value="FabD/lysophospholipase-like"/>
    <property type="match status" value="1"/>
</dbReference>
<dbReference type="GO" id="GO:0016787">
    <property type="term" value="F:hydrolase activity"/>
    <property type="evidence" value="ECO:0007669"/>
    <property type="project" value="UniProtKB-UniRule"/>
</dbReference>
<evidence type="ECO:0000259" key="7">
    <source>
        <dbReference type="PROSITE" id="PS50003"/>
    </source>
</evidence>
<keyword evidence="3 4" id="KW-0443">Lipid metabolism</keyword>
<dbReference type="AlphaFoldDB" id="A0A7S4NJE5"/>
<keyword evidence="6" id="KW-0732">Signal</keyword>
<dbReference type="Pfam" id="PF00169">
    <property type="entry name" value="PH"/>
    <property type="match status" value="1"/>
</dbReference>
<dbReference type="PROSITE" id="PS51635">
    <property type="entry name" value="PNPLA"/>
    <property type="match status" value="1"/>
</dbReference>
<evidence type="ECO:0000256" key="4">
    <source>
        <dbReference type="PROSITE-ProRule" id="PRU01161"/>
    </source>
</evidence>
<feature type="short sequence motif" description="GXSXG" evidence="4">
    <location>
        <begin position="691"/>
        <end position="695"/>
    </location>
</feature>
<dbReference type="PANTHER" id="PTHR10655:SF17">
    <property type="entry name" value="LYSOPHOSPHOLIPASE-LIKE PROTEIN 1"/>
    <property type="match status" value="1"/>
</dbReference>